<evidence type="ECO:0000256" key="1">
    <source>
        <dbReference type="RuleBase" id="RU004508"/>
    </source>
</evidence>
<dbReference type="PANTHER" id="PTHR30244:SF34">
    <property type="entry name" value="DTDP-4-AMINO-4,6-DIDEOXYGALACTOSE TRANSAMINASE"/>
    <property type="match status" value="1"/>
</dbReference>
<dbReference type="Pfam" id="PF01041">
    <property type="entry name" value="DegT_DnrJ_EryC1"/>
    <property type="match status" value="1"/>
</dbReference>
<keyword evidence="2" id="KW-0808">Transferase</keyword>
<comment type="similarity">
    <text evidence="1">Belongs to the DegT/DnrJ/EryC1 family.</text>
</comment>
<accession>A0ABW5QXG8</accession>
<sequence>MKRHIPLGYMNISDNAKKYVMSALDDNRLSYGKYTQAFEKRFAERHGRHTSVFTASGTCALQIALAALIEKHGYKAGDEVLVPAITFVATSNIVLQLNLKPVFVDVDPLTYNINPSEIEKHITPRTKAIIPVHMFGLPCDMDPIMEIARKHNLQVIEDSCETMFVKYKGRSVGTFGDYACFSTYVAHLLITGVGGIVTMKDESDERMLRSIMQHGRDTIYLNIDDDDQYEEEFIQSLVQRRFSFVRMGYSYRITELEGALGLAALEETDSMMASRKKIAEAYTSYLSEFQDVIQLPHTPNGCEHAFMMYPLLLKKGNRDEYALYLEKNGVETRYMMPLLNQPYYIKLFGNLEDQYPVAGTINRNGLYIPCHQGMDEDDVKHVYELTKTYFKGV</sequence>
<dbReference type="InterPro" id="IPR015424">
    <property type="entry name" value="PyrdxlP-dep_Trfase"/>
</dbReference>
<dbReference type="InterPro" id="IPR015422">
    <property type="entry name" value="PyrdxlP-dep_Trfase_small"/>
</dbReference>
<organism evidence="2 3">
    <name type="scientific">Paenibacillus thailandensis</name>
    <dbReference type="NCBI Taxonomy" id="393250"/>
    <lineage>
        <taxon>Bacteria</taxon>
        <taxon>Bacillati</taxon>
        <taxon>Bacillota</taxon>
        <taxon>Bacilli</taxon>
        <taxon>Bacillales</taxon>
        <taxon>Paenibacillaceae</taxon>
        <taxon>Paenibacillus</taxon>
    </lineage>
</organism>
<dbReference type="Proteomes" id="UP001597493">
    <property type="component" value="Unassembled WGS sequence"/>
</dbReference>
<dbReference type="SUPFAM" id="SSF53383">
    <property type="entry name" value="PLP-dependent transferases"/>
    <property type="match status" value="1"/>
</dbReference>
<proteinExistence type="inferred from homology"/>
<dbReference type="CDD" id="cd00616">
    <property type="entry name" value="AHBA_syn"/>
    <property type="match status" value="1"/>
</dbReference>
<keyword evidence="3" id="KW-1185">Reference proteome</keyword>
<protein>
    <submittedName>
        <fullName evidence="2">DegT/DnrJ/EryC1/StrS family aminotransferase</fullName>
    </submittedName>
</protein>
<reference evidence="3" key="1">
    <citation type="journal article" date="2019" name="Int. J. Syst. Evol. Microbiol.">
        <title>The Global Catalogue of Microorganisms (GCM) 10K type strain sequencing project: providing services to taxonomists for standard genome sequencing and annotation.</title>
        <authorList>
            <consortium name="The Broad Institute Genomics Platform"/>
            <consortium name="The Broad Institute Genome Sequencing Center for Infectious Disease"/>
            <person name="Wu L."/>
            <person name="Ma J."/>
        </authorList>
    </citation>
    <scope>NUCLEOTIDE SEQUENCE [LARGE SCALE GENOMIC DNA]</scope>
    <source>
        <strain evidence="3">TISTR 1827</strain>
    </source>
</reference>
<evidence type="ECO:0000313" key="2">
    <source>
        <dbReference type="EMBL" id="MFD2661012.1"/>
    </source>
</evidence>
<dbReference type="InterPro" id="IPR000653">
    <property type="entry name" value="DegT/StrS_aminotransferase"/>
</dbReference>
<dbReference type="PANTHER" id="PTHR30244">
    <property type="entry name" value="TRANSAMINASE"/>
    <property type="match status" value="1"/>
</dbReference>
<keyword evidence="2" id="KW-0032">Aminotransferase</keyword>
<dbReference type="Gene3D" id="3.90.1150.10">
    <property type="entry name" value="Aspartate Aminotransferase, domain 1"/>
    <property type="match status" value="1"/>
</dbReference>
<dbReference type="EMBL" id="JBHUMY010000012">
    <property type="protein sequence ID" value="MFD2661012.1"/>
    <property type="molecule type" value="Genomic_DNA"/>
</dbReference>
<comment type="caution">
    <text evidence="2">The sequence shown here is derived from an EMBL/GenBank/DDBJ whole genome shotgun (WGS) entry which is preliminary data.</text>
</comment>
<dbReference type="InterPro" id="IPR015421">
    <property type="entry name" value="PyrdxlP-dep_Trfase_major"/>
</dbReference>
<dbReference type="Gene3D" id="3.40.640.10">
    <property type="entry name" value="Type I PLP-dependent aspartate aminotransferase-like (Major domain)"/>
    <property type="match status" value="1"/>
</dbReference>
<name>A0ABW5QXG8_9BACL</name>
<dbReference type="GO" id="GO:0008483">
    <property type="term" value="F:transaminase activity"/>
    <property type="evidence" value="ECO:0007669"/>
    <property type="project" value="UniProtKB-KW"/>
</dbReference>
<evidence type="ECO:0000313" key="3">
    <source>
        <dbReference type="Proteomes" id="UP001597493"/>
    </source>
</evidence>
<dbReference type="PIRSF" id="PIRSF000390">
    <property type="entry name" value="PLP_StrS"/>
    <property type="match status" value="1"/>
</dbReference>
<keyword evidence="1" id="KW-0663">Pyridoxal phosphate</keyword>
<dbReference type="RefSeq" id="WP_379273274.1">
    <property type="nucleotide sequence ID" value="NZ_JBHUMY010000012.1"/>
</dbReference>
<gene>
    <name evidence="2" type="ORF">ACFSW5_12200</name>
</gene>